<dbReference type="SUPFAM" id="SSF103473">
    <property type="entry name" value="MFS general substrate transporter"/>
    <property type="match status" value="1"/>
</dbReference>
<evidence type="ECO:0000256" key="4">
    <source>
        <dbReference type="ARBA" id="ARBA00022692"/>
    </source>
</evidence>
<dbReference type="CDD" id="cd17321">
    <property type="entry name" value="MFS_MMR_MDR_like"/>
    <property type="match status" value="1"/>
</dbReference>
<comment type="subcellular location">
    <subcellularLocation>
        <location evidence="1">Cell membrane</location>
        <topology evidence="1">Multi-pass membrane protein</topology>
    </subcellularLocation>
</comment>
<dbReference type="Pfam" id="PF07690">
    <property type="entry name" value="MFS_1"/>
    <property type="match status" value="1"/>
</dbReference>
<reference evidence="11" key="1">
    <citation type="journal article" date="2019" name="Int. J. Syst. Evol. Microbiol.">
        <title>The Global Catalogue of Microorganisms (GCM) 10K type strain sequencing project: providing services to taxonomists for standard genome sequencing and annotation.</title>
        <authorList>
            <consortium name="The Broad Institute Genomics Platform"/>
            <consortium name="The Broad Institute Genome Sequencing Center for Infectious Disease"/>
            <person name="Wu L."/>
            <person name="Ma J."/>
        </authorList>
    </citation>
    <scope>NUCLEOTIDE SEQUENCE [LARGE SCALE GENOMIC DNA]</scope>
    <source>
        <strain evidence="11">JCM 17441</strain>
    </source>
</reference>
<keyword evidence="11" id="KW-1185">Reference proteome</keyword>
<feature type="transmembrane region" description="Helical" evidence="8">
    <location>
        <begin position="66"/>
        <end position="83"/>
    </location>
</feature>
<feature type="transmembrane region" description="Helical" evidence="8">
    <location>
        <begin position="154"/>
        <end position="175"/>
    </location>
</feature>
<feature type="transmembrane region" description="Helical" evidence="8">
    <location>
        <begin position="26"/>
        <end position="46"/>
    </location>
</feature>
<dbReference type="InterPro" id="IPR011701">
    <property type="entry name" value="MFS"/>
</dbReference>
<keyword evidence="4 8" id="KW-0812">Transmembrane</keyword>
<dbReference type="InterPro" id="IPR004638">
    <property type="entry name" value="EmrB-like"/>
</dbReference>
<feature type="transmembrane region" description="Helical" evidence="8">
    <location>
        <begin position="372"/>
        <end position="392"/>
    </location>
</feature>
<dbReference type="RefSeq" id="WP_345122622.1">
    <property type="nucleotide sequence ID" value="NZ_BAABAT010000003.1"/>
</dbReference>
<feature type="transmembrane region" description="Helical" evidence="8">
    <location>
        <begin position="181"/>
        <end position="202"/>
    </location>
</feature>
<feature type="transmembrane region" description="Helical" evidence="8">
    <location>
        <begin position="214"/>
        <end position="234"/>
    </location>
</feature>
<evidence type="ECO:0000313" key="10">
    <source>
        <dbReference type="EMBL" id="GAA4245824.1"/>
    </source>
</evidence>
<feature type="transmembrane region" description="Helical" evidence="8">
    <location>
        <begin position="240"/>
        <end position="263"/>
    </location>
</feature>
<proteinExistence type="predicted"/>
<dbReference type="InterPro" id="IPR036259">
    <property type="entry name" value="MFS_trans_sf"/>
</dbReference>
<feature type="transmembrane region" description="Helical" evidence="8">
    <location>
        <begin position="127"/>
        <end position="147"/>
    </location>
</feature>
<feature type="transmembrane region" description="Helical" evidence="8">
    <location>
        <begin position="347"/>
        <end position="366"/>
    </location>
</feature>
<protein>
    <submittedName>
        <fullName evidence="10">MFS transporter</fullName>
    </submittedName>
</protein>
<evidence type="ECO:0000313" key="11">
    <source>
        <dbReference type="Proteomes" id="UP001500620"/>
    </source>
</evidence>
<gene>
    <name evidence="10" type="ORF">GCM10022255_014700</name>
</gene>
<feature type="transmembrane region" description="Helical" evidence="8">
    <location>
        <begin position="468"/>
        <end position="490"/>
    </location>
</feature>
<name>A0ABP8D116_9ACTN</name>
<dbReference type="Gene3D" id="1.20.1720.10">
    <property type="entry name" value="Multidrug resistance protein D"/>
    <property type="match status" value="1"/>
</dbReference>
<sequence length="511" mass="52552">MANDSVVAPDISVKSSSAVPPDPRRWLALAVIAVAQLMVVLDATIVNIALPSAQEALHISTADRQWIVTAYTLTFGGLLLLGGRIADYFGRKRTFLIGLLGFAGASALGGAAVNAGTLFAARGLQGLFGALLAPAALSLITVTFTEAKERAKAFGVFGGISGGGAAIGLLAGGVLTEYADWRWCLLVNIPIAVLAFAAAVPVVKESKAQGDTRYDIPGAVLATAGQVALVYGFTKAATDGWSSAVTLSWLGSALVLLAAFLVWEARTPHPLLPLRVLFDRNRGGSYLVSILLGAGMLGMFLFMTFYLQQTLGWSAMKSGVAYMPFSGGIIAAAVVASRLLPRTGPKALMTVGGLLATASMVWLTRLDLDSSYVTAILPSFIAMSFGMGLVFVPMSNMALSGVANHDAGVASAMVNTTQQVGGSLGTALLNTIFTTAVTGYIADHAAEAASGGAAGGQLLQAHAAIHGYNVAFTASAILLAVATAVVILMIRNNSADRSASQSEDHVPVHIG</sequence>
<feature type="transmembrane region" description="Helical" evidence="8">
    <location>
        <begin position="95"/>
        <end position="121"/>
    </location>
</feature>
<evidence type="ECO:0000259" key="9">
    <source>
        <dbReference type="PROSITE" id="PS50850"/>
    </source>
</evidence>
<feature type="transmembrane region" description="Helical" evidence="8">
    <location>
        <begin position="284"/>
        <end position="307"/>
    </location>
</feature>
<dbReference type="Gene3D" id="1.20.1250.20">
    <property type="entry name" value="MFS general substrate transporter like domains"/>
    <property type="match status" value="1"/>
</dbReference>
<comment type="caution">
    <text evidence="10">The sequence shown here is derived from an EMBL/GenBank/DDBJ whole genome shotgun (WGS) entry which is preliminary data.</text>
</comment>
<dbReference type="PROSITE" id="PS00216">
    <property type="entry name" value="SUGAR_TRANSPORT_1"/>
    <property type="match status" value="1"/>
</dbReference>
<evidence type="ECO:0000256" key="7">
    <source>
        <dbReference type="SAM" id="MobiDB-lite"/>
    </source>
</evidence>
<dbReference type="InterPro" id="IPR005829">
    <property type="entry name" value="Sugar_transporter_CS"/>
</dbReference>
<evidence type="ECO:0000256" key="6">
    <source>
        <dbReference type="ARBA" id="ARBA00023136"/>
    </source>
</evidence>
<dbReference type="PANTHER" id="PTHR42718:SF46">
    <property type="entry name" value="BLR6921 PROTEIN"/>
    <property type="match status" value="1"/>
</dbReference>
<evidence type="ECO:0000256" key="2">
    <source>
        <dbReference type="ARBA" id="ARBA00022448"/>
    </source>
</evidence>
<accession>A0ABP8D116</accession>
<feature type="domain" description="Major facilitator superfamily (MFS) profile" evidence="9">
    <location>
        <begin position="28"/>
        <end position="494"/>
    </location>
</feature>
<evidence type="ECO:0000256" key="8">
    <source>
        <dbReference type="SAM" id="Phobius"/>
    </source>
</evidence>
<keyword evidence="3" id="KW-1003">Cell membrane</keyword>
<keyword evidence="6 8" id="KW-0472">Membrane</keyword>
<keyword evidence="2" id="KW-0813">Transport</keyword>
<dbReference type="PROSITE" id="PS50850">
    <property type="entry name" value="MFS"/>
    <property type="match status" value="1"/>
</dbReference>
<organism evidence="10 11">
    <name type="scientific">Dactylosporangium darangshiense</name>
    <dbReference type="NCBI Taxonomy" id="579108"/>
    <lineage>
        <taxon>Bacteria</taxon>
        <taxon>Bacillati</taxon>
        <taxon>Actinomycetota</taxon>
        <taxon>Actinomycetes</taxon>
        <taxon>Micromonosporales</taxon>
        <taxon>Micromonosporaceae</taxon>
        <taxon>Dactylosporangium</taxon>
    </lineage>
</organism>
<evidence type="ECO:0000256" key="3">
    <source>
        <dbReference type="ARBA" id="ARBA00022475"/>
    </source>
</evidence>
<dbReference type="NCBIfam" id="TIGR00711">
    <property type="entry name" value="efflux_EmrB"/>
    <property type="match status" value="1"/>
</dbReference>
<evidence type="ECO:0000256" key="1">
    <source>
        <dbReference type="ARBA" id="ARBA00004651"/>
    </source>
</evidence>
<dbReference type="PANTHER" id="PTHR42718">
    <property type="entry name" value="MAJOR FACILITATOR SUPERFAMILY MULTIDRUG TRANSPORTER MFSC"/>
    <property type="match status" value="1"/>
</dbReference>
<feature type="region of interest" description="Disordered" evidence="7">
    <location>
        <begin position="1"/>
        <end position="20"/>
    </location>
</feature>
<dbReference type="EMBL" id="BAABAT010000003">
    <property type="protein sequence ID" value="GAA4245824.1"/>
    <property type="molecule type" value="Genomic_DNA"/>
</dbReference>
<feature type="transmembrane region" description="Helical" evidence="8">
    <location>
        <begin position="319"/>
        <end position="340"/>
    </location>
</feature>
<dbReference type="Proteomes" id="UP001500620">
    <property type="component" value="Unassembled WGS sequence"/>
</dbReference>
<dbReference type="InterPro" id="IPR020846">
    <property type="entry name" value="MFS_dom"/>
</dbReference>
<evidence type="ECO:0000256" key="5">
    <source>
        <dbReference type="ARBA" id="ARBA00022989"/>
    </source>
</evidence>
<keyword evidence="5 8" id="KW-1133">Transmembrane helix</keyword>